<dbReference type="CDD" id="cd16893">
    <property type="entry name" value="LT_MltC_MltE"/>
    <property type="match status" value="1"/>
</dbReference>
<dbReference type="Gene3D" id="1.10.530.10">
    <property type="match status" value="1"/>
</dbReference>
<keyword evidence="5" id="KW-1185">Reference proteome</keyword>
<dbReference type="OrthoDB" id="5620293at2"/>
<dbReference type="AlphaFoldDB" id="A0A5J6WJH9"/>
<dbReference type="GO" id="GO:0016020">
    <property type="term" value="C:membrane"/>
    <property type="evidence" value="ECO:0007669"/>
    <property type="project" value="InterPro"/>
</dbReference>
<dbReference type="Pfam" id="PF01464">
    <property type="entry name" value="SLT"/>
    <property type="match status" value="1"/>
</dbReference>
<evidence type="ECO:0000256" key="1">
    <source>
        <dbReference type="ARBA" id="ARBA00007734"/>
    </source>
</evidence>
<proteinExistence type="inferred from homology"/>
<comment type="similarity">
    <text evidence="1">Belongs to the transglycosylase Slt family.</text>
</comment>
<evidence type="ECO:0000313" key="5">
    <source>
        <dbReference type="Proteomes" id="UP000327424"/>
    </source>
</evidence>
<keyword evidence="2" id="KW-0732">Signal</keyword>
<gene>
    <name evidence="4" type="ORF">FR932_10500</name>
</gene>
<dbReference type="GO" id="GO:0000270">
    <property type="term" value="P:peptidoglycan metabolic process"/>
    <property type="evidence" value="ECO:0007669"/>
    <property type="project" value="InterPro"/>
</dbReference>
<dbReference type="InterPro" id="IPR000189">
    <property type="entry name" value="Transglyc_AS"/>
</dbReference>
<dbReference type="Proteomes" id="UP000327424">
    <property type="component" value="Chromosome"/>
</dbReference>
<dbReference type="EMBL" id="CP044399">
    <property type="protein sequence ID" value="QFI38246.1"/>
    <property type="molecule type" value="Genomic_DNA"/>
</dbReference>
<protein>
    <submittedName>
        <fullName evidence="4">DUF3393 domain-containing protein</fullName>
    </submittedName>
</protein>
<dbReference type="InterPro" id="IPR023346">
    <property type="entry name" value="Lysozyme-like_dom_sf"/>
</dbReference>
<dbReference type="PANTHER" id="PTHR37423:SF2">
    <property type="entry name" value="MEMBRANE-BOUND LYTIC MUREIN TRANSGLYCOSYLASE C"/>
    <property type="match status" value="1"/>
</dbReference>
<dbReference type="RefSeq" id="WP_019440574.1">
    <property type="nucleotide sequence ID" value="NZ_ALOE01000009.1"/>
</dbReference>
<dbReference type="KEGG" id="mmaa:FR932_10500"/>
<dbReference type="InterPro" id="IPR008258">
    <property type="entry name" value="Transglycosylase_SLT_dom_1"/>
</dbReference>
<organism evidence="4 5">
    <name type="scientific">Moritella marina ATCC 15381</name>
    <dbReference type="NCBI Taxonomy" id="1202962"/>
    <lineage>
        <taxon>Bacteria</taxon>
        <taxon>Pseudomonadati</taxon>
        <taxon>Pseudomonadota</taxon>
        <taxon>Gammaproteobacteria</taxon>
        <taxon>Alteromonadales</taxon>
        <taxon>Moritellaceae</taxon>
        <taxon>Moritella</taxon>
    </lineage>
</organism>
<feature type="chain" id="PRO_5023890732" evidence="2">
    <location>
        <begin position="26"/>
        <end position="380"/>
    </location>
</feature>
<feature type="signal peptide" evidence="2">
    <location>
        <begin position="1"/>
        <end position="25"/>
    </location>
</feature>
<dbReference type="PANTHER" id="PTHR37423">
    <property type="entry name" value="SOLUBLE LYTIC MUREIN TRANSGLYCOSYLASE-RELATED"/>
    <property type="match status" value="1"/>
</dbReference>
<dbReference type="PROSITE" id="PS00922">
    <property type="entry name" value="TRANSGLYCOSYLASE"/>
    <property type="match status" value="1"/>
</dbReference>
<evidence type="ECO:0000256" key="2">
    <source>
        <dbReference type="SAM" id="SignalP"/>
    </source>
</evidence>
<reference evidence="4 5" key="1">
    <citation type="submission" date="2019-09" db="EMBL/GenBank/DDBJ databases">
        <title>Hybrid Assembly of the complete Genome of the Deep-Sea Bacterium Moritella marina from long Nanopore and Illumina reads.</title>
        <authorList>
            <person name="Magin S."/>
            <person name="Georgoulis A."/>
            <person name="Papadimitriou K."/>
            <person name="Iliakis G."/>
            <person name="Vorgias C.E."/>
        </authorList>
    </citation>
    <scope>NUCLEOTIDE SEQUENCE [LARGE SCALE GENOMIC DNA]</scope>
    <source>
        <strain evidence="4 5">MP-1</strain>
    </source>
</reference>
<dbReference type="GO" id="GO:0008933">
    <property type="term" value="F:peptidoglycan lytic transglycosylase activity"/>
    <property type="evidence" value="ECO:0007669"/>
    <property type="project" value="InterPro"/>
</dbReference>
<dbReference type="SUPFAM" id="SSF53955">
    <property type="entry name" value="Lysozyme-like"/>
    <property type="match status" value="1"/>
</dbReference>
<name>A0A5J6WJH9_MORMI</name>
<accession>A0A5J6WJH9</accession>
<evidence type="ECO:0000313" key="4">
    <source>
        <dbReference type="EMBL" id="QFI38246.1"/>
    </source>
</evidence>
<sequence length="380" mass="42367">MVRFVKPLVLSMSLFTSLAVVQNVAAEDSFAESKAAMLSTFNQSKQNSIDSFENSKLEYLAQFNKVKQELAKTWDTPELTSRSTWVQYSQDNTIKRAVNFETGKITVEVVGDNLTSKNIADVVQKQLTELQTETTAEAYKKDKVVTTEKPSKLVANNKMLPDVNVEALTKSATTSSVMQNNGLKITRVSMNYPKDNVAKKGLVYLPSVMEKSAKWDVKPDLILAIMHTESHFNPMAQSHIPAYGLMQVVPTSAGRDVTKRFLGKEQLLPAEVLFNPEFNIDIGTGYLNILQAHYLRKVKNPEIRTYLAISAYNGGIGAVARHFTDKTSLSALATKANTLEPEAVYLSLVNDFPAAETRNYLKKVYAKQQFYKKMLAVSNI</sequence>
<feature type="domain" description="Transglycosylase SLT" evidence="3">
    <location>
        <begin position="210"/>
        <end position="326"/>
    </location>
</feature>
<evidence type="ECO:0000259" key="3">
    <source>
        <dbReference type="Pfam" id="PF01464"/>
    </source>
</evidence>